<dbReference type="EMBL" id="JARKIE010000165">
    <property type="protein sequence ID" value="KAJ7672828.1"/>
    <property type="molecule type" value="Genomic_DNA"/>
</dbReference>
<dbReference type="GO" id="GO:0016705">
    <property type="term" value="F:oxidoreductase activity, acting on paired donors, with incorporation or reduction of molecular oxygen"/>
    <property type="evidence" value="ECO:0007669"/>
    <property type="project" value="InterPro"/>
</dbReference>
<dbReference type="AlphaFoldDB" id="A0AAD7GAL5"/>
<keyword evidence="2" id="KW-1185">Reference proteome</keyword>
<name>A0AAD7GAL5_MYCRO</name>
<proteinExistence type="predicted"/>
<comment type="caution">
    <text evidence="1">The sequence shown here is derived from an EMBL/GenBank/DDBJ whole genome shotgun (WGS) entry which is preliminary data.</text>
</comment>
<protein>
    <submittedName>
        <fullName evidence="1">Uncharacterized protein</fullName>
    </submittedName>
</protein>
<dbReference type="InterPro" id="IPR036396">
    <property type="entry name" value="Cyt_P450_sf"/>
</dbReference>
<organism evidence="1 2">
    <name type="scientific">Mycena rosella</name>
    <name type="common">Pink bonnet</name>
    <name type="synonym">Agaricus rosellus</name>
    <dbReference type="NCBI Taxonomy" id="1033263"/>
    <lineage>
        <taxon>Eukaryota</taxon>
        <taxon>Fungi</taxon>
        <taxon>Dikarya</taxon>
        <taxon>Basidiomycota</taxon>
        <taxon>Agaricomycotina</taxon>
        <taxon>Agaricomycetes</taxon>
        <taxon>Agaricomycetidae</taxon>
        <taxon>Agaricales</taxon>
        <taxon>Marasmiineae</taxon>
        <taxon>Mycenaceae</taxon>
        <taxon>Mycena</taxon>
    </lineage>
</organism>
<evidence type="ECO:0000313" key="1">
    <source>
        <dbReference type="EMBL" id="KAJ7672828.1"/>
    </source>
</evidence>
<evidence type="ECO:0000313" key="2">
    <source>
        <dbReference type="Proteomes" id="UP001221757"/>
    </source>
</evidence>
<reference evidence="1" key="1">
    <citation type="submission" date="2023-03" db="EMBL/GenBank/DDBJ databases">
        <title>Massive genome expansion in bonnet fungi (Mycena s.s.) driven by repeated elements and novel gene families across ecological guilds.</title>
        <authorList>
            <consortium name="Lawrence Berkeley National Laboratory"/>
            <person name="Harder C.B."/>
            <person name="Miyauchi S."/>
            <person name="Viragh M."/>
            <person name="Kuo A."/>
            <person name="Thoen E."/>
            <person name="Andreopoulos B."/>
            <person name="Lu D."/>
            <person name="Skrede I."/>
            <person name="Drula E."/>
            <person name="Henrissat B."/>
            <person name="Morin E."/>
            <person name="Kohler A."/>
            <person name="Barry K."/>
            <person name="LaButti K."/>
            <person name="Morin E."/>
            <person name="Salamov A."/>
            <person name="Lipzen A."/>
            <person name="Mereny Z."/>
            <person name="Hegedus B."/>
            <person name="Baldrian P."/>
            <person name="Stursova M."/>
            <person name="Weitz H."/>
            <person name="Taylor A."/>
            <person name="Grigoriev I.V."/>
            <person name="Nagy L.G."/>
            <person name="Martin F."/>
            <person name="Kauserud H."/>
        </authorList>
    </citation>
    <scope>NUCLEOTIDE SEQUENCE</scope>
    <source>
        <strain evidence="1">CBHHK067</strain>
    </source>
</reference>
<sequence>MGENAEKLIRFMVRMSKIRVKRGAALTCTREDLSSHLILIGNDQLDEDSPSLQLLPFAEYASNTFLAVVAGSDTAAHLVLSRLREEIDEIFPRSDHQCPGDETSKLAPKGALVPSLMDLLASITSSANMWPPALVAMAGATRT</sequence>
<dbReference type="GO" id="GO:0004497">
    <property type="term" value="F:monooxygenase activity"/>
    <property type="evidence" value="ECO:0007669"/>
    <property type="project" value="InterPro"/>
</dbReference>
<dbReference type="Proteomes" id="UP001221757">
    <property type="component" value="Unassembled WGS sequence"/>
</dbReference>
<dbReference type="GO" id="GO:0020037">
    <property type="term" value="F:heme binding"/>
    <property type="evidence" value="ECO:0007669"/>
    <property type="project" value="InterPro"/>
</dbReference>
<accession>A0AAD7GAL5</accession>
<dbReference type="SUPFAM" id="SSF48264">
    <property type="entry name" value="Cytochrome P450"/>
    <property type="match status" value="1"/>
</dbReference>
<gene>
    <name evidence="1" type="ORF">B0H17DRAFT_1141065</name>
</gene>
<dbReference type="GO" id="GO:0005506">
    <property type="term" value="F:iron ion binding"/>
    <property type="evidence" value="ECO:0007669"/>
    <property type="project" value="InterPro"/>
</dbReference>